<protein>
    <submittedName>
        <fullName evidence="1">Uncharacterized protein</fullName>
    </submittedName>
</protein>
<accession>A0A540KBT0</accession>
<organism evidence="1 2">
    <name type="scientific">Malus baccata</name>
    <name type="common">Siberian crab apple</name>
    <name type="synonym">Pyrus baccata</name>
    <dbReference type="NCBI Taxonomy" id="106549"/>
    <lineage>
        <taxon>Eukaryota</taxon>
        <taxon>Viridiplantae</taxon>
        <taxon>Streptophyta</taxon>
        <taxon>Embryophyta</taxon>
        <taxon>Tracheophyta</taxon>
        <taxon>Spermatophyta</taxon>
        <taxon>Magnoliopsida</taxon>
        <taxon>eudicotyledons</taxon>
        <taxon>Gunneridae</taxon>
        <taxon>Pentapetalae</taxon>
        <taxon>rosids</taxon>
        <taxon>fabids</taxon>
        <taxon>Rosales</taxon>
        <taxon>Rosaceae</taxon>
        <taxon>Amygdaloideae</taxon>
        <taxon>Maleae</taxon>
        <taxon>Malus</taxon>
    </lineage>
</organism>
<dbReference type="Proteomes" id="UP000315295">
    <property type="component" value="Unassembled WGS sequence"/>
</dbReference>
<keyword evidence="2" id="KW-1185">Reference proteome</keyword>
<evidence type="ECO:0000313" key="1">
    <source>
        <dbReference type="EMBL" id="TQD71683.1"/>
    </source>
</evidence>
<dbReference type="AlphaFoldDB" id="A0A540KBT0"/>
<dbReference type="EMBL" id="VIEB01001511">
    <property type="protein sequence ID" value="TQD71683.1"/>
    <property type="molecule type" value="Genomic_DNA"/>
</dbReference>
<evidence type="ECO:0000313" key="2">
    <source>
        <dbReference type="Proteomes" id="UP000315295"/>
    </source>
</evidence>
<comment type="caution">
    <text evidence="1">The sequence shown here is derived from an EMBL/GenBank/DDBJ whole genome shotgun (WGS) entry which is preliminary data.</text>
</comment>
<name>A0A540KBT0_MALBA</name>
<proteinExistence type="predicted"/>
<gene>
    <name evidence="1" type="ORF">C1H46_042787</name>
</gene>
<sequence length="144" mass="16016">MVAWGVAAAWDIKVHAPFFSWPGSVRTVGSTFAPLENRSAHGHVLYVWDNTCTLTDQYPRFTDSNKTKTPVHFQISNHTTKHPEFCVPIIPLLPLSATPLQTCKKLQTLSQKLLIYGTKYGFKIVLVTTNITRLASNGKSNSSD</sequence>
<reference evidence="1 2" key="1">
    <citation type="journal article" date="2019" name="G3 (Bethesda)">
        <title>Sequencing of a Wild Apple (Malus baccata) Genome Unravels the Differences Between Cultivated and Wild Apple Species Regarding Disease Resistance and Cold Tolerance.</title>
        <authorList>
            <person name="Chen X."/>
        </authorList>
    </citation>
    <scope>NUCLEOTIDE SEQUENCE [LARGE SCALE GENOMIC DNA]</scope>
    <source>
        <strain evidence="2">cv. Shandingzi</strain>
        <tissue evidence="1">Leaves</tissue>
    </source>
</reference>